<dbReference type="Proteomes" id="UP000009340">
    <property type="component" value="Unassembled WGS sequence"/>
</dbReference>
<accession>K8A190</accession>
<dbReference type="SUPFAM" id="SSF53448">
    <property type="entry name" value="Nucleotide-diphospho-sugar transferases"/>
    <property type="match status" value="1"/>
</dbReference>
<name>K8A190_9ENTR</name>
<keyword evidence="5 8" id="KW-0812">Transmembrane</keyword>
<keyword evidence="4 10" id="KW-0808">Transferase</keyword>
<feature type="transmembrane region" description="Helical" evidence="8">
    <location>
        <begin position="56"/>
        <end position="73"/>
    </location>
</feature>
<dbReference type="STRING" id="1073999.AFK62_09665"/>
<keyword evidence="3 10" id="KW-0328">Glycosyltransferase</keyword>
<feature type="transmembrane region" description="Helical" evidence="8">
    <location>
        <begin position="85"/>
        <end position="111"/>
    </location>
</feature>
<feature type="transmembrane region" description="Helical" evidence="8">
    <location>
        <begin position="569"/>
        <end position="590"/>
    </location>
</feature>
<evidence type="ECO:0000313" key="10">
    <source>
        <dbReference type="EMBL" id="CCJ72725.1"/>
    </source>
</evidence>
<feature type="domain" description="Glycosyltransferase 2-like" evidence="9">
    <location>
        <begin position="145"/>
        <end position="304"/>
    </location>
</feature>
<dbReference type="EC" id="2.4.1.12" evidence="10"/>
<evidence type="ECO:0000256" key="7">
    <source>
        <dbReference type="ARBA" id="ARBA00023136"/>
    </source>
</evidence>
<dbReference type="PANTHER" id="PTHR43867">
    <property type="entry name" value="CELLULOSE SYNTHASE CATALYTIC SUBUNIT A [UDP-FORMING]"/>
    <property type="match status" value="1"/>
</dbReference>
<gene>
    <name evidence="10" type="ORF">BN137_2094</name>
</gene>
<dbReference type="GO" id="GO:0005886">
    <property type="term" value="C:plasma membrane"/>
    <property type="evidence" value="ECO:0007669"/>
    <property type="project" value="TreeGrafter"/>
</dbReference>
<comment type="pathway">
    <text evidence="2">Glycan metabolism.</text>
</comment>
<dbReference type="PANTHER" id="PTHR43867:SF2">
    <property type="entry name" value="CELLULOSE SYNTHASE CATALYTIC SUBUNIT A [UDP-FORMING]"/>
    <property type="match status" value="1"/>
</dbReference>
<feature type="transmembrane region" description="Helical" evidence="8">
    <location>
        <begin position="602"/>
        <end position="626"/>
    </location>
</feature>
<keyword evidence="7 8" id="KW-0472">Membrane</keyword>
<feature type="transmembrane region" description="Helical" evidence="8">
    <location>
        <begin position="502"/>
        <end position="525"/>
    </location>
</feature>
<dbReference type="InterPro" id="IPR050321">
    <property type="entry name" value="Glycosyltr_2/OpgH_subfam"/>
</dbReference>
<dbReference type="InterPro" id="IPR001173">
    <property type="entry name" value="Glyco_trans_2-like"/>
</dbReference>
<dbReference type="AlphaFoldDB" id="K8A190"/>
<sequence>MRQRYFADGKIVALNNYLPPLSVLCLDDDTAMGFYFSRFEDRKPPEPLKTPRVVKTLWQILSVAALVLGANYIRWRWTESLNMDALWYALPLVIAETCAWIGTVLFTINIWREDDPPQQPAPHDINDCLNENDRTEPRPVRVDLFIATYSEDVELVRLSIQDALKIRYPGPLDYRIHVLDDGRRPAMRAVCEEEGVNYITRESNIGFKAGNLRNGLEQTDGDFIVICDADTRVFPTLLEHTLGYFRDPDVAWVQTPQWFFDLPEGERLPRWLARKVGKPGYALGWLSEKVVGPVTMGRDPFFNDPRMFYDVILRRRNWANAAFCCGAASVHRREAIMQAALRSYVWTVEEEIDRHTRDIRDPSMREALQDAMRPHVLYDTELTPYKFHVSEDIYTSIVLHGDSARRWRSVMHPRIESKMLSPQDMLTWIIQRFKYAAGSLDILFHDNIFSRRRFKLSLPQTLMYATTFWSYLACVWNTVFLISPLIYLFTGIPPVSAWSTPFYLHFLPFFIVSELAFMFGTWGISAWDGRASYLAFFSMNLKALDTVLRGEQIKFHVTPKERQTGRFLYLVKPQIAIVVLTLIGLIWGGIQVARGAVDDPSGYVINIFWGAVNIAAMLPMIMAAMWQPADEENGA</sequence>
<evidence type="ECO:0000256" key="8">
    <source>
        <dbReference type="SAM" id="Phobius"/>
    </source>
</evidence>
<dbReference type="InterPro" id="IPR029044">
    <property type="entry name" value="Nucleotide-diphossugar_trans"/>
</dbReference>
<organism evidence="10 11">
    <name type="scientific">Cronobacter condimenti 1330</name>
    <dbReference type="NCBI Taxonomy" id="1073999"/>
    <lineage>
        <taxon>Bacteria</taxon>
        <taxon>Pseudomonadati</taxon>
        <taxon>Pseudomonadota</taxon>
        <taxon>Gammaproteobacteria</taxon>
        <taxon>Enterobacterales</taxon>
        <taxon>Enterobacteriaceae</taxon>
        <taxon>Cronobacter</taxon>
    </lineage>
</organism>
<dbReference type="Pfam" id="PF00535">
    <property type="entry name" value="Glycos_transf_2"/>
    <property type="match status" value="1"/>
</dbReference>
<comment type="subcellular location">
    <subcellularLocation>
        <location evidence="1">Membrane</location>
        <topology evidence="1">Multi-pass membrane protein</topology>
    </subcellularLocation>
</comment>
<evidence type="ECO:0000256" key="2">
    <source>
        <dbReference type="ARBA" id="ARBA00004881"/>
    </source>
</evidence>
<dbReference type="EMBL" id="CAKW01000078">
    <property type="protein sequence ID" value="CCJ72725.1"/>
    <property type="molecule type" value="Genomic_DNA"/>
</dbReference>
<comment type="caution">
    <text evidence="10">The sequence shown here is derived from an EMBL/GenBank/DDBJ whole genome shotgun (WGS) entry which is preliminary data.</text>
</comment>
<evidence type="ECO:0000256" key="1">
    <source>
        <dbReference type="ARBA" id="ARBA00004141"/>
    </source>
</evidence>
<evidence type="ECO:0000256" key="4">
    <source>
        <dbReference type="ARBA" id="ARBA00022679"/>
    </source>
</evidence>
<dbReference type="CDD" id="cd06421">
    <property type="entry name" value="CESA_CelA_like"/>
    <property type="match status" value="1"/>
</dbReference>
<reference evidence="10" key="1">
    <citation type="submission" date="2012-07" db="EMBL/GenBank/DDBJ databases">
        <authorList>
            <person name="Cummings C."/>
        </authorList>
    </citation>
    <scope>NUCLEOTIDE SEQUENCE</scope>
    <source>
        <strain evidence="10">1330</strain>
    </source>
</reference>
<evidence type="ECO:0000313" key="11">
    <source>
        <dbReference type="Proteomes" id="UP000009340"/>
    </source>
</evidence>
<dbReference type="eggNOG" id="COG1215">
    <property type="taxonomic scope" value="Bacteria"/>
</dbReference>
<keyword evidence="6 8" id="KW-1133">Transmembrane helix</keyword>
<evidence type="ECO:0000259" key="9">
    <source>
        <dbReference type="Pfam" id="PF00535"/>
    </source>
</evidence>
<feature type="transmembrane region" description="Helical" evidence="8">
    <location>
        <begin position="468"/>
        <end position="490"/>
    </location>
</feature>
<proteinExistence type="predicted"/>
<dbReference type="Gene3D" id="3.90.550.10">
    <property type="entry name" value="Spore Coat Polysaccharide Biosynthesis Protein SpsA, Chain A"/>
    <property type="match status" value="1"/>
</dbReference>
<evidence type="ECO:0000256" key="5">
    <source>
        <dbReference type="ARBA" id="ARBA00022692"/>
    </source>
</evidence>
<evidence type="ECO:0000256" key="6">
    <source>
        <dbReference type="ARBA" id="ARBA00022989"/>
    </source>
</evidence>
<dbReference type="GO" id="GO:0016760">
    <property type="term" value="F:cellulose synthase (UDP-forming) activity"/>
    <property type="evidence" value="ECO:0007669"/>
    <property type="project" value="UniProtKB-EC"/>
</dbReference>
<protein>
    <submittedName>
        <fullName evidence="10">Cellulose synthase (UDP-forming)</fullName>
        <ecNumber evidence="10">2.4.1.12</ecNumber>
    </submittedName>
</protein>
<evidence type="ECO:0000256" key="3">
    <source>
        <dbReference type="ARBA" id="ARBA00022676"/>
    </source>
</evidence>